<evidence type="ECO:0000256" key="2">
    <source>
        <dbReference type="SAM" id="Phobius"/>
    </source>
</evidence>
<dbReference type="EMBL" id="JACVVK020000069">
    <property type="protein sequence ID" value="KAK7496206.1"/>
    <property type="molecule type" value="Genomic_DNA"/>
</dbReference>
<evidence type="ECO:0000313" key="4">
    <source>
        <dbReference type="Proteomes" id="UP001519460"/>
    </source>
</evidence>
<evidence type="ECO:0000256" key="1">
    <source>
        <dbReference type="SAM" id="MobiDB-lite"/>
    </source>
</evidence>
<organism evidence="3 4">
    <name type="scientific">Batillaria attramentaria</name>
    <dbReference type="NCBI Taxonomy" id="370345"/>
    <lineage>
        <taxon>Eukaryota</taxon>
        <taxon>Metazoa</taxon>
        <taxon>Spiralia</taxon>
        <taxon>Lophotrochozoa</taxon>
        <taxon>Mollusca</taxon>
        <taxon>Gastropoda</taxon>
        <taxon>Caenogastropoda</taxon>
        <taxon>Sorbeoconcha</taxon>
        <taxon>Cerithioidea</taxon>
        <taxon>Batillariidae</taxon>
        <taxon>Batillaria</taxon>
    </lineage>
</organism>
<dbReference type="AlphaFoldDB" id="A0ABD0LAA0"/>
<dbReference type="Proteomes" id="UP001519460">
    <property type="component" value="Unassembled WGS sequence"/>
</dbReference>
<proteinExistence type="predicted"/>
<reference evidence="3 4" key="1">
    <citation type="journal article" date="2023" name="Sci. Data">
        <title>Genome assembly of the Korean intertidal mud-creeper Batillaria attramentaria.</title>
        <authorList>
            <person name="Patra A.K."/>
            <person name="Ho P.T."/>
            <person name="Jun S."/>
            <person name="Lee S.J."/>
            <person name="Kim Y."/>
            <person name="Won Y.J."/>
        </authorList>
    </citation>
    <scope>NUCLEOTIDE SEQUENCE [LARGE SCALE GENOMIC DNA]</scope>
    <source>
        <strain evidence="3">Wonlab-2016</strain>
    </source>
</reference>
<comment type="caution">
    <text evidence="3">The sequence shown here is derived from an EMBL/GenBank/DDBJ whole genome shotgun (WGS) entry which is preliminary data.</text>
</comment>
<feature type="non-terminal residue" evidence="3">
    <location>
        <position position="1"/>
    </location>
</feature>
<keyword evidence="2" id="KW-0472">Membrane</keyword>
<evidence type="ECO:0008006" key="5">
    <source>
        <dbReference type="Google" id="ProtNLM"/>
    </source>
</evidence>
<accession>A0ABD0LAA0</accession>
<name>A0ABD0LAA0_9CAEN</name>
<sequence>EDFRDTPSTVISLSAGRRGGAHFDWVRETDMMDKKPKDQSTAEICRYTRTGDSYFPYHTAYKVCQWGCCWEFDSPCCSTPVGLIVGCVIGGIVCVSLVVLAVCCCCCRQPRPRNPGIVVSYGNSGVAFNSASPVNQTSSLPPGEYAPPPSYDEVMSGQFDNPAFKPESV</sequence>
<feature type="region of interest" description="Disordered" evidence="1">
    <location>
        <begin position="133"/>
        <end position="169"/>
    </location>
</feature>
<keyword evidence="2" id="KW-1133">Transmembrane helix</keyword>
<evidence type="ECO:0000313" key="3">
    <source>
        <dbReference type="EMBL" id="KAK7496206.1"/>
    </source>
</evidence>
<protein>
    <recommendedName>
        <fullName evidence="5">Cysteine and tyrosine-rich protein 1</fullName>
    </recommendedName>
</protein>
<feature type="transmembrane region" description="Helical" evidence="2">
    <location>
        <begin position="81"/>
        <end position="107"/>
    </location>
</feature>
<gene>
    <name evidence="3" type="ORF">BaRGS_00012616</name>
</gene>
<keyword evidence="4" id="KW-1185">Reference proteome</keyword>
<keyword evidence="2" id="KW-0812">Transmembrane</keyword>